<evidence type="ECO:0000259" key="2">
    <source>
        <dbReference type="Pfam" id="PF24042"/>
    </source>
</evidence>
<dbReference type="STRING" id="890420.SAMN05216226_1034"/>
<accession>A0A1G8TF28</accession>
<sequence length="295" mass="32200">MSDERISGSELEDALSAIADESRISILQALWKLDGATASFSALHDATPITDSGQFNYHLGKLRPEFVRKQEEGYKLTTAGRKVIGAAVSGRYTDNDVSVDPVQAGECPDCGAVLETTYKDGTVSVACTDCGNALTKGLNAPPVLATNTDAENLPQLFSRLVLTRFQRMARGFCPLCGGHTGRSLLRDIDAPDDFDTPLPWLELRCLACDHHIAQPVGALALDHPAVIGFLFENGLDIRTTPLWEFDWLTDEHATVTSEEPLRVEITIDLGDAGMYLTLDEELTVDSYERLNRESA</sequence>
<evidence type="ECO:0000313" key="4">
    <source>
        <dbReference type="Proteomes" id="UP000198856"/>
    </source>
</evidence>
<protein>
    <submittedName>
        <fullName evidence="3">Uncharacterized protein</fullName>
    </submittedName>
</protein>
<dbReference type="Pfam" id="PF24038">
    <property type="entry name" value="DUF7347"/>
    <property type="match status" value="1"/>
</dbReference>
<dbReference type="EMBL" id="FNFC01000003">
    <property type="protein sequence ID" value="SDJ39525.1"/>
    <property type="molecule type" value="Genomic_DNA"/>
</dbReference>
<dbReference type="InterPro" id="IPR055775">
    <property type="entry name" value="DUF7351"/>
</dbReference>
<dbReference type="Proteomes" id="UP000198856">
    <property type="component" value="Unassembled WGS sequence"/>
</dbReference>
<dbReference type="InterPro" id="IPR055771">
    <property type="entry name" value="DUF7347"/>
</dbReference>
<organism evidence="3 4">
    <name type="scientific">Halovenus aranensis</name>
    <dbReference type="NCBI Taxonomy" id="890420"/>
    <lineage>
        <taxon>Archaea</taxon>
        <taxon>Methanobacteriati</taxon>
        <taxon>Methanobacteriota</taxon>
        <taxon>Stenosarchaea group</taxon>
        <taxon>Halobacteria</taxon>
        <taxon>Halobacteriales</taxon>
        <taxon>Haloarculaceae</taxon>
        <taxon>Halovenus</taxon>
    </lineage>
</organism>
<proteinExistence type="predicted"/>
<reference evidence="3 4" key="1">
    <citation type="submission" date="2016-10" db="EMBL/GenBank/DDBJ databases">
        <authorList>
            <person name="de Groot N.N."/>
        </authorList>
    </citation>
    <scope>NUCLEOTIDE SEQUENCE [LARGE SCALE GENOMIC DNA]</scope>
    <source>
        <strain evidence="3 4">IBRC-M10015</strain>
    </source>
</reference>
<keyword evidence="4" id="KW-1185">Reference proteome</keyword>
<evidence type="ECO:0000259" key="1">
    <source>
        <dbReference type="Pfam" id="PF24038"/>
    </source>
</evidence>
<dbReference type="Gene3D" id="1.10.10.10">
    <property type="entry name" value="Winged helix-like DNA-binding domain superfamily/Winged helix DNA-binding domain"/>
    <property type="match status" value="1"/>
</dbReference>
<name>A0A1G8TF28_9EURY</name>
<dbReference type="OrthoDB" id="8482at2157"/>
<dbReference type="AlphaFoldDB" id="A0A1G8TF28"/>
<gene>
    <name evidence="3" type="ORF">SAMN05216226_1034</name>
</gene>
<dbReference type="RefSeq" id="WP_143414124.1">
    <property type="nucleotide sequence ID" value="NZ_FNFC01000003.1"/>
</dbReference>
<feature type="domain" description="DUF7351" evidence="2">
    <location>
        <begin position="105"/>
        <end position="284"/>
    </location>
</feature>
<feature type="domain" description="DUF7347" evidence="1">
    <location>
        <begin position="12"/>
        <end position="86"/>
    </location>
</feature>
<dbReference type="Pfam" id="PF24042">
    <property type="entry name" value="DUF7351"/>
    <property type="match status" value="1"/>
</dbReference>
<evidence type="ECO:0000313" key="3">
    <source>
        <dbReference type="EMBL" id="SDJ39525.1"/>
    </source>
</evidence>
<dbReference type="InterPro" id="IPR036388">
    <property type="entry name" value="WH-like_DNA-bd_sf"/>
</dbReference>